<dbReference type="Proteomes" id="UP000008710">
    <property type="component" value="Chromosome"/>
</dbReference>
<protein>
    <submittedName>
        <fullName evidence="2">Uncharacterized protein</fullName>
    </submittedName>
</protein>
<feature type="transmembrane region" description="Helical" evidence="1">
    <location>
        <begin position="60"/>
        <end position="78"/>
    </location>
</feature>
<keyword evidence="1" id="KW-1133">Transmembrane helix</keyword>
<keyword evidence="1" id="KW-0812">Transmembrane</keyword>
<sequence>MHPLLSPGTRVSASGNKNTFQFVGGAFSGGWDGVKRSSAQLRLPVVTLFTLEPGGFPMELLVNFVYTVASVLYTALFVNGS</sequence>
<proteinExistence type="predicted"/>
<accession>Q0S434</accession>
<organism evidence="2 3">
    <name type="scientific">Rhodococcus jostii (strain RHA1)</name>
    <dbReference type="NCBI Taxonomy" id="101510"/>
    <lineage>
        <taxon>Bacteria</taxon>
        <taxon>Bacillati</taxon>
        <taxon>Actinomycetota</taxon>
        <taxon>Actinomycetes</taxon>
        <taxon>Mycobacteriales</taxon>
        <taxon>Nocardiaceae</taxon>
        <taxon>Rhodococcus</taxon>
    </lineage>
</organism>
<dbReference type="AlphaFoldDB" id="Q0S434"/>
<reference evidence="3" key="1">
    <citation type="journal article" date="2006" name="Proc. Natl. Acad. Sci. U.S.A.">
        <title>The complete genome of Rhodococcus sp. RHA1 provides insights into a catabolic powerhouse.</title>
        <authorList>
            <person name="McLeod M.P."/>
            <person name="Warren R.L."/>
            <person name="Hsiao W.W.L."/>
            <person name="Araki N."/>
            <person name="Myhre M."/>
            <person name="Fernandes C."/>
            <person name="Miyazawa D."/>
            <person name="Wong W."/>
            <person name="Lillquist A.L."/>
            <person name="Wang D."/>
            <person name="Dosanjh M."/>
            <person name="Hara H."/>
            <person name="Petrescu A."/>
            <person name="Morin R.D."/>
            <person name="Yang G."/>
            <person name="Stott J.M."/>
            <person name="Schein J.E."/>
            <person name="Shin H."/>
            <person name="Smailus D."/>
            <person name="Siddiqui A.S."/>
            <person name="Marra M.A."/>
            <person name="Jones S.J.M."/>
            <person name="Holt R."/>
            <person name="Brinkman F.S.L."/>
            <person name="Miyauchi K."/>
            <person name="Fukuda M."/>
            <person name="Davies J.E."/>
            <person name="Mohn W.W."/>
            <person name="Eltis L.D."/>
        </authorList>
    </citation>
    <scope>NUCLEOTIDE SEQUENCE [LARGE SCALE GENOMIC DNA]</scope>
    <source>
        <strain evidence="3">RHA1</strain>
    </source>
</reference>
<evidence type="ECO:0000313" key="3">
    <source>
        <dbReference type="Proteomes" id="UP000008710"/>
    </source>
</evidence>
<name>Q0S434_RHOJR</name>
<dbReference type="HOGENOM" id="CLU_2571564_0_0_11"/>
<keyword evidence="1" id="KW-0472">Membrane</keyword>
<evidence type="ECO:0000256" key="1">
    <source>
        <dbReference type="SAM" id="Phobius"/>
    </source>
</evidence>
<gene>
    <name evidence="2" type="ordered locus">RHA1_ro05925</name>
</gene>
<dbReference type="KEGG" id="rha:RHA1_ro05925"/>
<evidence type="ECO:0000313" key="2">
    <source>
        <dbReference type="EMBL" id="ABG97702.1"/>
    </source>
</evidence>
<dbReference type="EMBL" id="CP000431">
    <property type="protein sequence ID" value="ABG97702.1"/>
    <property type="molecule type" value="Genomic_DNA"/>
</dbReference>